<keyword evidence="3" id="KW-1185">Reference proteome</keyword>
<dbReference type="GeneID" id="14308634"/>
<dbReference type="PANTHER" id="PTHR39327:SF1">
    <property type="entry name" value="BLR5470 PROTEIN"/>
    <property type="match status" value="1"/>
</dbReference>
<organism evidence="2 3">
    <name type="scientific">Methanoregula formicica (strain DSM 22288 / NBRC 105244 / SMSP)</name>
    <dbReference type="NCBI Taxonomy" id="593750"/>
    <lineage>
        <taxon>Archaea</taxon>
        <taxon>Methanobacteriati</taxon>
        <taxon>Methanobacteriota</taxon>
        <taxon>Stenosarchaea group</taxon>
        <taxon>Methanomicrobia</taxon>
        <taxon>Methanomicrobiales</taxon>
        <taxon>Methanoregulaceae</taxon>
        <taxon>Methanoregula</taxon>
    </lineage>
</organism>
<dbReference type="eggNOG" id="arCOG03450">
    <property type="taxonomic scope" value="Archaea"/>
</dbReference>
<dbReference type="PANTHER" id="PTHR39327">
    <property type="match status" value="1"/>
</dbReference>
<sequence precursor="true">MASQGKIARYLIPLLLIFLIIAIGITLIVNRDGVVPPHIEVQETSLPLPSSDYSFPFGNVTISLSGSVDPAVYYGAKAAKKETVVRGNISDSTWIRETYLAMINDPAQDSFYSSLIATFRSIRSQQHLDDDEYLELMAVFVQSMPYEFLSENPPKFPIETYVDKSGDCDDKSLLLAGLLSREGYNVSLLSFTPEAHMAVGVACPGGEYKRTGYAFIETTNLSFVGVPTDIFGDDTRLFSDPLVIRIGEGNTPYQRCSESLYLNSVVDLSEQRVTELTGSIDALKVEMDQYYLSRDAGNYNQRVPVYNNLLRIRQMYAEVHNYILEHQYDRKGTWVYVKKNLPGG</sequence>
<keyword evidence="1" id="KW-1133">Transmembrane helix</keyword>
<protein>
    <recommendedName>
        <fullName evidence="4">Transglutaminase-like domain-containing protein</fullName>
    </recommendedName>
</protein>
<dbReference type="InterPro" id="IPR010319">
    <property type="entry name" value="Transglutaminase-like_Cys_pept"/>
</dbReference>
<dbReference type="Proteomes" id="UP000010824">
    <property type="component" value="Chromosome"/>
</dbReference>
<dbReference type="InParanoid" id="L0HL99"/>
<dbReference type="STRING" id="593750.Metfor_2851"/>
<proteinExistence type="predicted"/>
<gene>
    <name evidence="2" type="ordered locus">Metfor_2851</name>
</gene>
<dbReference type="OrthoDB" id="110514at2157"/>
<dbReference type="AlphaFoldDB" id="L0HL99"/>
<evidence type="ECO:0008006" key="4">
    <source>
        <dbReference type="Google" id="ProtNLM"/>
    </source>
</evidence>
<reference evidence="3" key="1">
    <citation type="submission" date="2011-12" db="EMBL/GenBank/DDBJ databases">
        <title>Complete sequence of Methanoregula formicicum SMSP.</title>
        <authorList>
            <person name="Lucas S."/>
            <person name="Han J."/>
            <person name="Lapidus A."/>
            <person name="Cheng J.-F."/>
            <person name="Goodwin L."/>
            <person name="Pitluck S."/>
            <person name="Peters L."/>
            <person name="Ovchinnikova G."/>
            <person name="Teshima H."/>
            <person name="Detter J.C."/>
            <person name="Han C."/>
            <person name="Tapia R."/>
            <person name="Land M."/>
            <person name="Hauser L."/>
            <person name="Kyrpides N."/>
            <person name="Ivanova N."/>
            <person name="Pagani I."/>
            <person name="Imachi H."/>
            <person name="Tamaki H."/>
            <person name="Sekiguchi Y."/>
            <person name="Kamagata Y."/>
            <person name="Cadillo-Quiroz H."/>
            <person name="Zinder S."/>
            <person name="Liu W.-T."/>
            <person name="Woyke T."/>
        </authorList>
    </citation>
    <scope>NUCLEOTIDE SEQUENCE [LARGE SCALE GENOMIC DNA]</scope>
    <source>
        <strain evidence="3">DSM 22288 / NBRC 105244 / SMSP</strain>
    </source>
</reference>
<evidence type="ECO:0000256" key="1">
    <source>
        <dbReference type="SAM" id="Phobius"/>
    </source>
</evidence>
<reference evidence="2 3" key="2">
    <citation type="journal article" date="2014" name="Genome Announc.">
        <title>Complete Genome Sequence of Methanoregula formicica SMSPT, a Mesophilic Hydrogenotrophic Methanogen Isolated from a Methanogenic Upflow Anaerobic Sludge Blanket Reactor.</title>
        <authorList>
            <person name="Yamamoto K."/>
            <person name="Tamaki H."/>
            <person name="Cadillo-Quiroz H."/>
            <person name="Imachi H."/>
            <person name="Kyrpides N."/>
            <person name="Woyke T."/>
            <person name="Goodwin L."/>
            <person name="Zinder S.H."/>
            <person name="Kamagata Y."/>
            <person name="Liu W.T."/>
        </authorList>
    </citation>
    <scope>NUCLEOTIDE SEQUENCE [LARGE SCALE GENOMIC DNA]</scope>
    <source>
        <strain evidence="3">DSM 22288 / NBRC 105244 / SMSP</strain>
    </source>
</reference>
<keyword evidence="1" id="KW-0472">Membrane</keyword>
<dbReference type="HOGENOM" id="CLU_049283_0_0_2"/>
<dbReference type="RefSeq" id="WP_015286796.1">
    <property type="nucleotide sequence ID" value="NC_019943.1"/>
</dbReference>
<evidence type="ECO:0000313" key="2">
    <source>
        <dbReference type="EMBL" id="AGB03834.1"/>
    </source>
</evidence>
<dbReference type="KEGG" id="mfo:Metfor_2851"/>
<name>L0HL99_METFS</name>
<evidence type="ECO:0000313" key="3">
    <source>
        <dbReference type="Proteomes" id="UP000010824"/>
    </source>
</evidence>
<feature type="transmembrane region" description="Helical" evidence="1">
    <location>
        <begin position="7"/>
        <end position="29"/>
    </location>
</feature>
<keyword evidence="1" id="KW-0812">Transmembrane</keyword>
<accession>L0HL99</accession>
<dbReference type="EMBL" id="CP003167">
    <property type="protein sequence ID" value="AGB03834.1"/>
    <property type="molecule type" value="Genomic_DNA"/>
</dbReference>
<dbReference type="Gene3D" id="3.10.620.30">
    <property type="match status" value="1"/>
</dbReference>